<dbReference type="PANTHER" id="PTHR37945">
    <property type="entry name" value="EXTRACELLULAR TUNGSTATE BINDING PROTEIN"/>
    <property type="match status" value="1"/>
</dbReference>
<evidence type="ECO:0000259" key="1">
    <source>
        <dbReference type="Pfam" id="PF12849"/>
    </source>
</evidence>
<sequence>MGVMGERWLKNARKRFVVGLAALGILQIALICSVQAAGQIVILATTTSTQDSGLLDVVVPLFEKRTGYVVKTISVGTGQALALGGRGEADVVLVHAPEAEKKYLAEGTLVNRRLVMHNDFIVVGPKEDPAQIGGLKKASDALRRIGETKAAFVSRGDNSGTHQLERRLWKETGLDPNGDWYLQSGQGMGQTLAIASEKRAYTLTDRGTYVALKKRVQLEVLVERDKSLLNIYSVMEVNPARFPKVNAAGGKAFADFMISAETQAVIKTFGIEKFGEPLFFPDAGKREEELGS</sequence>
<evidence type="ECO:0000313" key="2">
    <source>
        <dbReference type="EMBL" id="PTL36448.1"/>
    </source>
</evidence>
<proteinExistence type="predicted"/>
<protein>
    <submittedName>
        <fullName evidence="2">Tungsten ABC transporter substrate-binding protein</fullName>
    </submittedName>
</protein>
<feature type="domain" description="PBP" evidence="1">
    <location>
        <begin position="34"/>
        <end position="261"/>
    </location>
</feature>
<dbReference type="Gene3D" id="3.40.190.10">
    <property type="entry name" value="Periplasmic binding protein-like II"/>
    <property type="match status" value="2"/>
</dbReference>
<dbReference type="SUPFAM" id="SSF53850">
    <property type="entry name" value="Periplasmic binding protein-like II"/>
    <property type="match status" value="1"/>
</dbReference>
<reference evidence="3" key="2">
    <citation type="journal article" date="2018" name="Environ. Microbiol.">
        <title>Bloom of a denitrifying methanotroph, 'Candidatus Methylomirabilis limnetica', in a deep stratified lake.</title>
        <authorList>
            <person name="Graf J.S."/>
            <person name="Mayr M.J."/>
            <person name="Marchant H.K."/>
            <person name="Tienken D."/>
            <person name="Hach P.F."/>
            <person name="Brand A."/>
            <person name="Schubert C.J."/>
            <person name="Kuypers M.M."/>
            <person name="Milucka J."/>
        </authorList>
    </citation>
    <scope>NUCLEOTIDE SEQUENCE [LARGE SCALE GENOMIC DNA]</scope>
    <source>
        <strain evidence="3">Zug</strain>
    </source>
</reference>
<keyword evidence="3" id="KW-1185">Reference proteome</keyword>
<dbReference type="PANTHER" id="PTHR37945:SF1">
    <property type="entry name" value="EXTRACELLULAR TUNGSTATE BINDING PROTEIN"/>
    <property type="match status" value="1"/>
</dbReference>
<dbReference type="AlphaFoldDB" id="A0A2T4TZE7"/>
<evidence type="ECO:0000313" key="3">
    <source>
        <dbReference type="Proteomes" id="UP000241436"/>
    </source>
</evidence>
<reference evidence="2 3" key="1">
    <citation type="submission" date="2017-09" db="EMBL/GenBank/DDBJ databases">
        <title>Bloom of a denitrifying methanotroph, Candidatus Methylomirabilis limnetica, in a deep stratified lake.</title>
        <authorList>
            <person name="Graf J.S."/>
            <person name="Marchant H.K."/>
            <person name="Tienken D."/>
            <person name="Hach P.F."/>
            <person name="Brand A."/>
            <person name="Schubert C.J."/>
            <person name="Kuypers M.M."/>
            <person name="Milucka J."/>
        </authorList>
    </citation>
    <scope>NUCLEOTIDE SEQUENCE [LARGE SCALE GENOMIC DNA]</scope>
    <source>
        <strain evidence="2 3">Zug</strain>
    </source>
</reference>
<dbReference type="EMBL" id="NVQC01000016">
    <property type="protein sequence ID" value="PTL36448.1"/>
    <property type="molecule type" value="Genomic_DNA"/>
</dbReference>
<dbReference type="InterPro" id="IPR052738">
    <property type="entry name" value="ABC-Tungstate_binding"/>
</dbReference>
<comment type="caution">
    <text evidence="2">The sequence shown here is derived from an EMBL/GenBank/DDBJ whole genome shotgun (WGS) entry which is preliminary data.</text>
</comment>
<dbReference type="Pfam" id="PF12849">
    <property type="entry name" value="PBP_like_2"/>
    <property type="match status" value="1"/>
</dbReference>
<organism evidence="2 3">
    <name type="scientific">Candidatus Methylomirabilis limnetica</name>
    <dbReference type="NCBI Taxonomy" id="2033718"/>
    <lineage>
        <taxon>Bacteria</taxon>
        <taxon>Candidatus Methylomirabilota</taxon>
        <taxon>Candidatus Methylomirabilia</taxon>
        <taxon>Candidatus Methylomirabilales</taxon>
        <taxon>Candidatus Methylomirabilaceae</taxon>
        <taxon>Candidatus Methylomirabilis</taxon>
    </lineage>
</organism>
<gene>
    <name evidence="2" type="ORF">CLG94_04760</name>
</gene>
<name>A0A2T4TZE7_9BACT</name>
<dbReference type="InterPro" id="IPR024370">
    <property type="entry name" value="PBP_domain"/>
</dbReference>
<dbReference type="Proteomes" id="UP000241436">
    <property type="component" value="Unassembled WGS sequence"/>
</dbReference>
<accession>A0A2T4TZE7</accession>
<dbReference type="RefSeq" id="WP_107561819.1">
    <property type="nucleotide sequence ID" value="NZ_NVQC01000016.1"/>
</dbReference>
<dbReference type="OrthoDB" id="186379at2"/>